<dbReference type="CDD" id="cd00096">
    <property type="entry name" value="Ig"/>
    <property type="match status" value="5"/>
</dbReference>
<dbReference type="Pfam" id="PF07679">
    <property type="entry name" value="I-set"/>
    <property type="match status" value="5"/>
</dbReference>
<dbReference type="InterPro" id="IPR013783">
    <property type="entry name" value="Ig-like_fold"/>
</dbReference>
<accession>A0A8B6FU41</accession>
<evidence type="ECO:0000256" key="4">
    <source>
        <dbReference type="ARBA" id="ARBA00023319"/>
    </source>
</evidence>
<dbReference type="EMBL" id="UYJE01007393">
    <property type="protein sequence ID" value="VDI54450.1"/>
    <property type="molecule type" value="Genomic_DNA"/>
</dbReference>
<dbReference type="OrthoDB" id="6150053at2759"/>
<feature type="domain" description="Ig-like" evidence="6">
    <location>
        <begin position="335"/>
        <end position="429"/>
    </location>
</feature>
<feature type="domain" description="Ig-like" evidence="6">
    <location>
        <begin position="1847"/>
        <end position="1943"/>
    </location>
</feature>
<evidence type="ECO:0000256" key="5">
    <source>
        <dbReference type="SAM" id="Phobius"/>
    </source>
</evidence>
<feature type="domain" description="Ig-like" evidence="6">
    <location>
        <begin position="1242"/>
        <end position="1339"/>
    </location>
</feature>
<feature type="domain" description="Ig-like" evidence="6">
    <location>
        <begin position="840"/>
        <end position="936"/>
    </location>
</feature>
<feature type="domain" description="Ig-like" evidence="6">
    <location>
        <begin position="2340"/>
        <end position="2442"/>
    </location>
</feature>
<dbReference type="SMART" id="SM00408">
    <property type="entry name" value="IGc2"/>
    <property type="match status" value="26"/>
</dbReference>
<reference evidence="7" key="1">
    <citation type="submission" date="2018-11" db="EMBL/GenBank/DDBJ databases">
        <authorList>
            <person name="Alioto T."/>
            <person name="Alioto T."/>
        </authorList>
    </citation>
    <scope>NUCLEOTIDE SEQUENCE</scope>
</reference>
<keyword evidence="5" id="KW-0812">Transmembrane</keyword>
<dbReference type="SMART" id="SM00409">
    <property type="entry name" value="IG"/>
    <property type="match status" value="26"/>
</dbReference>
<keyword evidence="5" id="KW-0472">Membrane</keyword>
<sequence length="2808" mass="296542">MTSAQNAVPSLIWYDCSSKCSHSSTANIRVPSAIIGSSNYQALVGNTITLGCTVTANPFAQSVYWERDINGVVTTIGPSTNPSKYGGSTTVNPSLTINDLDFSDEGNYRCHATNIVGTGRSSQGFLDIQGQPPTVVVTLPNYAVDFGRQVALGCTVTANPAHTSVNWKKIKNGVSTDIEMANSGKYSGSSVSSPSLVINNANLDDEASYVCYATNSIGTGQSTSTVLDVVGNIPSVVVPQQQYNVDYGQTITLTCTVTSNPVHTVVYWQKIQNGQPTNINVVSSNKYSGSTVNTPSLTINNVVLSDEASYVCFATNGVGTGQSSQTTVDVAGGIPVVAILSNSYSVVVSGTVTLQCVVNANPLHTVVQWQRVVGGQTTDVSVGGNSRLSGSTVNSPSLIISQADFADEGNYICTATNAVGMGTSQRTFLDVTGTIPIVTVSQTQYNGDYGQSVTLVCTVSANPAETRVYWQRLQNGQMNEVTLNSGKYTGSTVGQPSLTVSALDLNDEGFYQCFAENSVGTGSSDQTFLDVLGNIPTVNVLSNTYTVILGNTITLGCEVTATPKETTVFWRRIVNGQLQDIDMNSNSNRYSGSTVDNPSLTIRNAGNSDEGNYVCYATNLAGTGSSSQTFLDVVGSIPVVSIVQSTYSVNIGNSITLACTVSATPPETNVFWTRASGNQQEQTVQMSNTNKYSGSSVSSPSLVILNTDLSDIANYRCHASNSVGTGRSDTTTLTVIGNIPIVTVEKSSYSVNYGESVTLVCSVRAAPQHTTVFWKKVQGGQEVDINMNTAKYSGSTVNQPSITIANTDMNDETFYICFASNSVGTGQSSQTYVDVLGNFPVVRVLSNSYSVLLGNTATLECVITASPAASIVQWYRVINGQQQTIDSSSSNYNTPTVNNPSLRVLSAANSDEGYYICSASNPVGTASSAQTFLDVTGNIPTVTVSLPNYNTNIGATVTLGCSVIATPAANSVYWKRIGANGQTIDIDTNSNRYDGASITNPSLVIYNPDLSDEGNYVCYASNAIGTGNSQQTFLDVTGNTPNVKVLQSLYTVNIGQSATLECTVTASPQHTIVYWQKVVGGVATTISTSSSNRYSGSTVNNPSLTISASQSGDEAYYICFASNEVGTGQSSQTYLDIIGSIPIVNIGSTSYNVNYGNSITLVCTVTANPVHNSVSWTKIQNGVQTAISIDGSKYSGATVSQPSLVISNAGNSDESFYVCSATNSIGKGQSSQTYLDVVGDIPVVQILSNYYSVEIGQSVNVECEVQADPLHNSVQWKRVLNGVTQNLDISNGNKYIGGTRNTPSLTIQSTGDSDEGYYICTATNAVGTGSSSQSYVDVTGSVLSVNVPQPSYSANYGQSVQLVCSVSGNPPATSVYWQKVKNGVVTTISANTNPNKYSGVTLSTPSLTVLNTDADDQAVYTCFAENAIGRSQSQQTQLQIVGSVPSVTIGQGYTVNLGSSVTIQCTVFATPSASSITWKKISQNGAESFINVANSAKYNGGTIGTPSLTVQNAGEGDEAYYVCSATNAAGTGTSSQSYLDVLGSLPVVNIPQPQYSVIVGNDLTIGCTIDANPAHTSVTWRKIVNGQPTQINTSGRISGSTVNNPSITITSAVASDVGYYVCYATNSVGTGSSAQTYLNVVGSIPVVTVLSTSYSVNIGNPITLQCTVSANPAATVVMWQRIINNNAVNVDMNSGHFSGSRVDSPSLVVSNAAAADEGYYICMASNSVGTGQSQQTFLDVVGSIPTVNVPVPNYTVNRGASVTLECQYSANPAATSVSWEKIVNGQTTDVILTNVNNKYGGSSVSSPSLIVNAAEESDQASYICKVTNAIGTGISTATNLDVVGNIPVVTASPLAYSVNIGDSVTVQCSVVADPLHTQVYWRKIVGGTTSNINVLNSNGKYDGSTVGGPSLIINNAAFGDQGTYVCYATNSVGTGQSTQVVVAVAGSVPSVTLSQTSFSASYGDDATLGCIISSNPTYTSVYWQKIVTGETPTTIDVSNTAKYSGSTVANPDLTIRNIGSGDIANYVCFAANSVGTGRSNQGPLNVLGSPPTVRISQTTYTVNIGNTVTIDCSVISNPTHTTVYWTRQTSGNTEETITIGGSLSTKYGGGSVVSPSLIIYNSDNSDQGTYICHATNLVGTGQSSQAFLNIVGNVPSVTATTVQSARVGSSVIITCTIVSNPAAIDVTWAKYINNQPTPIDIVNNNRLSGGTTTNPSLTINPVEQDDEGNYICQARNDVGTGSSNQVYLDIIGDPPSGITINPTKIVIEEGQTITATCLAQGSPSIIYTWTKEGSITIIKTGNILEINNAPRTALGTYTCRASNNYGSMEATTIVDVQYAPVVVISQTTSAFDGQGRQSINIPCSYMSNPAATSVFWTKYNPVAGTNSGNTKLVEIDGNKYQGSNLNSPSLTIYNLDRSDAGSYRCSASNIIGLGESNYVTLNIDTNAAPSFIRIRPSQVTVEEGNGYTLTCEADGDPSPLYEWYYKDIKIHEGPVLTISNAAYNNNDGLHTCKATNVVGSRQATVDVDVKYAPISAVDQASFNPALNNAVTLRCNTLANPSSTHWEWKYNGFDLDFNEKNYLVDMDSTADVGKYTCIAFNEVGQSAEIDFTVELAAGLTPAPKIVETTVSAGLTGGEIAAICLAVLFGILLIVIIIVCCVVQGCCGRKREKKDRYIEREVIRTEVPYRTETIPVVKEPSVVSVREVQPRISYMESVREVPRIGYVDDSYRYMSTQQRPYYLPVVEATYDDEEYRKQKKKKKSKKNRMYGQDLAADNEIYLEERVVGSVRGSRKGDEIITGPEMYFEAE</sequence>
<dbReference type="CDD" id="cd00099">
    <property type="entry name" value="IgV"/>
    <property type="match status" value="2"/>
</dbReference>
<evidence type="ECO:0000256" key="3">
    <source>
        <dbReference type="ARBA" id="ARBA00023157"/>
    </source>
</evidence>
<feature type="domain" description="Ig-like" evidence="6">
    <location>
        <begin position="1645"/>
        <end position="1739"/>
    </location>
</feature>
<feature type="domain" description="Ig-like" evidence="6">
    <location>
        <begin position="2533"/>
        <end position="2611"/>
    </location>
</feature>
<feature type="domain" description="Ig-like" evidence="6">
    <location>
        <begin position="2155"/>
        <end position="2249"/>
    </location>
</feature>
<dbReference type="SUPFAM" id="SSF48726">
    <property type="entry name" value="Immunoglobulin"/>
    <property type="match status" value="26"/>
</dbReference>
<feature type="domain" description="Ig-like" evidence="6">
    <location>
        <begin position="740"/>
        <end position="834"/>
    </location>
</feature>
<feature type="domain" description="Ig-like" evidence="6">
    <location>
        <begin position="2449"/>
        <end position="2528"/>
    </location>
</feature>
<feature type="domain" description="Ig-like" evidence="6">
    <location>
        <begin position="1041"/>
        <end position="1136"/>
    </location>
</feature>
<feature type="transmembrane region" description="Helical" evidence="5">
    <location>
        <begin position="2638"/>
        <end position="2665"/>
    </location>
</feature>
<feature type="domain" description="Ig-like" evidence="6">
    <location>
        <begin position="940"/>
        <end position="1037"/>
    </location>
</feature>
<dbReference type="InterPro" id="IPR036179">
    <property type="entry name" value="Ig-like_dom_sf"/>
</dbReference>
<gene>
    <name evidence="7" type="ORF">MGAL_10B047027</name>
</gene>
<dbReference type="PANTHER" id="PTHR12231:SF253">
    <property type="entry name" value="DPR-INTERACTING PROTEIN ETA, ISOFORM B-RELATED"/>
    <property type="match status" value="1"/>
</dbReference>
<dbReference type="Gene3D" id="2.60.40.10">
    <property type="entry name" value="Immunoglobulins"/>
    <property type="match status" value="26"/>
</dbReference>
<protein>
    <submittedName>
        <fullName evidence="7">Hemicentin</fullName>
    </submittedName>
</protein>
<dbReference type="InterPro" id="IPR003598">
    <property type="entry name" value="Ig_sub2"/>
</dbReference>
<keyword evidence="8" id="KW-1185">Reference proteome</keyword>
<evidence type="ECO:0000256" key="1">
    <source>
        <dbReference type="ARBA" id="ARBA00022729"/>
    </source>
</evidence>
<keyword evidence="4" id="KW-0393">Immunoglobulin domain</keyword>
<feature type="domain" description="Ig-like" evidence="6">
    <location>
        <begin position="2255"/>
        <end position="2335"/>
    </location>
</feature>
<organism evidence="7 8">
    <name type="scientific">Mytilus galloprovincialis</name>
    <name type="common">Mediterranean mussel</name>
    <dbReference type="NCBI Taxonomy" id="29158"/>
    <lineage>
        <taxon>Eukaryota</taxon>
        <taxon>Metazoa</taxon>
        <taxon>Spiralia</taxon>
        <taxon>Lophotrochozoa</taxon>
        <taxon>Mollusca</taxon>
        <taxon>Bivalvia</taxon>
        <taxon>Autobranchia</taxon>
        <taxon>Pteriomorphia</taxon>
        <taxon>Mytilida</taxon>
        <taxon>Mytiloidea</taxon>
        <taxon>Mytilidae</taxon>
        <taxon>Mytilinae</taxon>
        <taxon>Mytilus</taxon>
    </lineage>
</organism>
<dbReference type="InterPro" id="IPR013098">
    <property type="entry name" value="Ig_I-set"/>
</dbReference>
<feature type="domain" description="Ig-like" evidence="6">
    <location>
        <begin position="2051"/>
        <end position="2149"/>
    </location>
</feature>
<comment type="caution">
    <text evidence="7">The sequence shown here is derived from an EMBL/GenBank/DDBJ whole genome shotgun (WGS) entry which is preliminary data.</text>
</comment>
<name>A0A8B6FU41_MYTGA</name>
<dbReference type="InterPro" id="IPR007110">
    <property type="entry name" value="Ig-like_dom"/>
</dbReference>
<feature type="domain" description="Ig-like" evidence="6">
    <location>
        <begin position="1949"/>
        <end position="2045"/>
    </location>
</feature>
<dbReference type="InterPro" id="IPR003599">
    <property type="entry name" value="Ig_sub"/>
</dbReference>
<feature type="domain" description="Ig-like" evidence="6">
    <location>
        <begin position="133"/>
        <end position="227"/>
    </location>
</feature>
<dbReference type="InterPro" id="IPR013106">
    <property type="entry name" value="Ig_V-set"/>
</dbReference>
<feature type="domain" description="Ig-like" evidence="6">
    <location>
        <begin position="234"/>
        <end position="329"/>
    </location>
</feature>
<dbReference type="PANTHER" id="PTHR12231">
    <property type="entry name" value="CTX-RELATED TYPE I TRANSMEMBRANE PROTEIN"/>
    <property type="match status" value="1"/>
</dbReference>
<evidence type="ECO:0000313" key="8">
    <source>
        <dbReference type="Proteomes" id="UP000596742"/>
    </source>
</evidence>
<keyword evidence="2" id="KW-0677">Repeat</keyword>
<feature type="domain" description="Ig-like" evidence="6">
    <location>
        <begin position="638"/>
        <end position="734"/>
    </location>
</feature>
<feature type="domain" description="Ig-like" evidence="6">
    <location>
        <begin position="1546"/>
        <end position="1639"/>
    </location>
</feature>
<dbReference type="SMART" id="SM00406">
    <property type="entry name" value="IGv"/>
    <property type="match status" value="15"/>
</dbReference>
<keyword evidence="5" id="KW-1133">Transmembrane helix</keyword>
<evidence type="ECO:0000256" key="2">
    <source>
        <dbReference type="ARBA" id="ARBA00022737"/>
    </source>
</evidence>
<evidence type="ECO:0000313" key="7">
    <source>
        <dbReference type="EMBL" id="VDI54450.1"/>
    </source>
</evidence>
<feature type="domain" description="Ig-like" evidence="6">
    <location>
        <begin position="1142"/>
        <end position="1236"/>
    </location>
</feature>
<feature type="domain" description="Ig-like" evidence="6">
    <location>
        <begin position="1340"/>
        <end position="1439"/>
    </location>
</feature>
<feature type="domain" description="Ig-like" evidence="6">
    <location>
        <begin position="536"/>
        <end position="632"/>
    </location>
</feature>
<proteinExistence type="predicted"/>
<keyword evidence="3" id="KW-1015">Disulfide bond</keyword>
<feature type="domain" description="Ig-like" evidence="6">
    <location>
        <begin position="31"/>
        <end position="127"/>
    </location>
</feature>
<evidence type="ECO:0000259" key="6">
    <source>
        <dbReference type="PROSITE" id="PS50835"/>
    </source>
</evidence>
<dbReference type="GO" id="GO:0043005">
    <property type="term" value="C:neuron projection"/>
    <property type="evidence" value="ECO:0007669"/>
    <property type="project" value="TreeGrafter"/>
</dbReference>
<dbReference type="InterPro" id="IPR051170">
    <property type="entry name" value="Neural/epithelial_adhesion"/>
</dbReference>
<keyword evidence="1" id="KW-0732">Signal</keyword>
<dbReference type="PROSITE" id="PS50835">
    <property type="entry name" value="IG_LIKE"/>
    <property type="match status" value="26"/>
</dbReference>
<feature type="domain" description="Ig-like" evidence="6">
    <location>
        <begin position="1445"/>
        <end position="1540"/>
    </location>
</feature>
<dbReference type="Pfam" id="PF13927">
    <property type="entry name" value="Ig_3"/>
    <property type="match status" value="20"/>
</dbReference>
<feature type="domain" description="Ig-like" evidence="6">
    <location>
        <begin position="1745"/>
        <end position="1841"/>
    </location>
</feature>
<dbReference type="Proteomes" id="UP000596742">
    <property type="component" value="Unassembled WGS sequence"/>
</dbReference>
<feature type="domain" description="Ig-like" evidence="6">
    <location>
        <begin position="436"/>
        <end position="530"/>
    </location>
</feature>